<dbReference type="Gene3D" id="3.40.50.720">
    <property type="entry name" value="NAD(P)-binding Rossmann-like Domain"/>
    <property type="match status" value="1"/>
</dbReference>
<evidence type="ECO:0000313" key="4">
    <source>
        <dbReference type="EMBL" id="KJB09196.1"/>
    </source>
</evidence>
<dbReference type="Pfam" id="PF00106">
    <property type="entry name" value="adh_short"/>
    <property type="match status" value="1"/>
</dbReference>
<dbReference type="AlphaFoldDB" id="A0A0D2PY47"/>
<keyword evidence="5" id="KW-1185">Reference proteome</keyword>
<dbReference type="SUPFAM" id="SSF51735">
    <property type="entry name" value="NAD(P)-binding Rossmann-fold domains"/>
    <property type="match status" value="1"/>
</dbReference>
<dbReference type="GO" id="GO:0016491">
    <property type="term" value="F:oxidoreductase activity"/>
    <property type="evidence" value="ECO:0007669"/>
    <property type="project" value="UniProtKB-KW"/>
</dbReference>
<reference evidence="4 5" key="1">
    <citation type="journal article" date="2012" name="Nature">
        <title>Repeated polyploidization of Gossypium genomes and the evolution of spinnable cotton fibres.</title>
        <authorList>
            <person name="Paterson A.H."/>
            <person name="Wendel J.F."/>
            <person name="Gundlach H."/>
            <person name="Guo H."/>
            <person name="Jenkins J."/>
            <person name="Jin D."/>
            <person name="Llewellyn D."/>
            <person name="Showmaker K.C."/>
            <person name="Shu S."/>
            <person name="Udall J."/>
            <person name="Yoo M.J."/>
            <person name="Byers R."/>
            <person name="Chen W."/>
            <person name="Doron-Faigenboim A."/>
            <person name="Duke M.V."/>
            <person name="Gong L."/>
            <person name="Grimwood J."/>
            <person name="Grover C."/>
            <person name="Grupp K."/>
            <person name="Hu G."/>
            <person name="Lee T.H."/>
            <person name="Li J."/>
            <person name="Lin L."/>
            <person name="Liu T."/>
            <person name="Marler B.S."/>
            <person name="Page J.T."/>
            <person name="Roberts A.W."/>
            <person name="Romanel E."/>
            <person name="Sanders W.S."/>
            <person name="Szadkowski E."/>
            <person name="Tan X."/>
            <person name="Tang H."/>
            <person name="Xu C."/>
            <person name="Wang J."/>
            <person name="Wang Z."/>
            <person name="Zhang D."/>
            <person name="Zhang L."/>
            <person name="Ashrafi H."/>
            <person name="Bedon F."/>
            <person name="Bowers J.E."/>
            <person name="Brubaker C.L."/>
            <person name="Chee P.W."/>
            <person name="Das S."/>
            <person name="Gingle A.R."/>
            <person name="Haigler C.H."/>
            <person name="Harker D."/>
            <person name="Hoffmann L.V."/>
            <person name="Hovav R."/>
            <person name="Jones D.C."/>
            <person name="Lemke C."/>
            <person name="Mansoor S."/>
            <person name="ur Rahman M."/>
            <person name="Rainville L.N."/>
            <person name="Rambani A."/>
            <person name="Reddy U.K."/>
            <person name="Rong J.K."/>
            <person name="Saranga Y."/>
            <person name="Scheffler B.E."/>
            <person name="Scheffler J.A."/>
            <person name="Stelly D.M."/>
            <person name="Triplett B.A."/>
            <person name="Van Deynze A."/>
            <person name="Vaslin M.F."/>
            <person name="Waghmare V.N."/>
            <person name="Walford S.A."/>
            <person name="Wright R.J."/>
            <person name="Zaki E.A."/>
            <person name="Zhang T."/>
            <person name="Dennis E.S."/>
            <person name="Mayer K.F."/>
            <person name="Peterson D.G."/>
            <person name="Rokhsar D.S."/>
            <person name="Wang X."/>
            <person name="Schmutz J."/>
        </authorList>
    </citation>
    <scope>NUCLEOTIDE SEQUENCE [LARGE SCALE GENOMIC DNA]</scope>
</reference>
<accession>A0A0D2PY47</accession>
<evidence type="ECO:0000256" key="3">
    <source>
        <dbReference type="ARBA" id="ARBA00023002"/>
    </source>
</evidence>
<dbReference type="InterPro" id="IPR036291">
    <property type="entry name" value="NAD(P)-bd_dom_sf"/>
</dbReference>
<gene>
    <name evidence="4" type="ORF">B456_001G129000</name>
</gene>
<protein>
    <submittedName>
        <fullName evidence="4">Uncharacterized protein</fullName>
    </submittedName>
</protein>
<evidence type="ECO:0000256" key="1">
    <source>
        <dbReference type="ARBA" id="ARBA00006484"/>
    </source>
</evidence>
<evidence type="ECO:0000313" key="5">
    <source>
        <dbReference type="Proteomes" id="UP000032304"/>
    </source>
</evidence>
<keyword evidence="3" id="KW-0560">Oxidoreductase</keyword>
<dbReference type="EMBL" id="CM001740">
    <property type="protein sequence ID" value="KJB09197.1"/>
    <property type="molecule type" value="Genomic_DNA"/>
</dbReference>
<dbReference type="InterPro" id="IPR002347">
    <property type="entry name" value="SDR_fam"/>
</dbReference>
<dbReference type="Gramene" id="KJB09196">
    <property type="protein sequence ID" value="KJB09196"/>
    <property type="gene ID" value="B456_001G129000"/>
</dbReference>
<dbReference type="Proteomes" id="UP000032304">
    <property type="component" value="Chromosome 1"/>
</dbReference>
<keyword evidence="2" id="KW-0521">NADP</keyword>
<organism evidence="4 5">
    <name type="scientific">Gossypium raimondii</name>
    <name type="common">Peruvian cotton</name>
    <name type="synonym">Gossypium klotzschianum subsp. raimondii</name>
    <dbReference type="NCBI Taxonomy" id="29730"/>
    <lineage>
        <taxon>Eukaryota</taxon>
        <taxon>Viridiplantae</taxon>
        <taxon>Streptophyta</taxon>
        <taxon>Embryophyta</taxon>
        <taxon>Tracheophyta</taxon>
        <taxon>Spermatophyta</taxon>
        <taxon>Magnoliopsida</taxon>
        <taxon>eudicotyledons</taxon>
        <taxon>Gunneridae</taxon>
        <taxon>Pentapetalae</taxon>
        <taxon>rosids</taxon>
        <taxon>malvids</taxon>
        <taxon>Malvales</taxon>
        <taxon>Malvaceae</taxon>
        <taxon>Malvoideae</taxon>
        <taxon>Gossypium</taxon>
    </lineage>
</organism>
<sequence>MADSDSSRLAEMENSGKHEAERYAVVTGANKGIGFEIVRQLASNGVAVVLTARNKVRGNEATAKLHQLGLSNVVFHQLNVLDQASVESLADFLSQKFGRLDILVRIPVTQFGMNYECRCKYPIQRSSKATLIACILTT</sequence>
<name>A0A0D2PY47_GOSRA</name>
<dbReference type="PANTHER" id="PTHR43490">
    <property type="entry name" value="(+)-NEOMENTHOL DEHYDROGENASE"/>
    <property type="match status" value="1"/>
</dbReference>
<dbReference type="Gramene" id="KJB09197">
    <property type="protein sequence ID" value="KJB09197"/>
    <property type="gene ID" value="B456_001G129000"/>
</dbReference>
<comment type="similarity">
    <text evidence="1">Belongs to the short-chain dehydrogenases/reductases (SDR) family.</text>
</comment>
<evidence type="ECO:0000256" key="2">
    <source>
        <dbReference type="ARBA" id="ARBA00022857"/>
    </source>
</evidence>
<proteinExistence type="inferred from homology"/>
<dbReference type="GO" id="GO:0016020">
    <property type="term" value="C:membrane"/>
    <property type="evidence" value="ECO:0007669"/>
    <property type="project" value="TreeGrafter"/>
</dbReference>
<dbReference type="EMBL" id="CM001740">
    <property type="protein sequence ID" value="KJB09196.1"/>
    <property type="molecule type" value="Genomic_DNA"/>
</dbReference>
<dbReference type="PANTHER" id="PTHR43490:SF73">
    <property type="entry name" value="OS07G0685800 PROTEIN"/>
    <property type="match status" value="1"/>
</dbReference>